<name>A0ACC1R429_9HYPO</name>
<evidence type="ECO:0000313" key="2">
    <source>
        <dbReference type="Proteomes" id="UP001148737"/>
    </source>
</evidence>
<accession>A0ACC1R429</accession>
<gene>
    <name evidence="1" type="ORF">NLG97_g1983</name>
</gene>
<sequence>MTGCLGPVAVVRLVDVDDRLAVTRVETEVAGGDWVFPMSVVAVSVLNGVGCFVLICGKLGVLEAIEGTGVTEEMGETEEMSEAEETEETEEMDETVEMKEGREVDKIGEIDKIDEAEETVGAGVEETEEKKEIEGIEMGKSGWVGPSSSVAVLELGANDLLVPSIFEMDVVRSAWLVVELSVVVDVPGGGDLLLLSRVAADETEVAMAGSVCSVPGRSVVAEILVELCKVDSIGEVSKGAEYIGVVCSTRVVSDTVECRDWSDVTTIVGSSLLPIPVFPMEGDASQLEASFVICVVVMDVGSSRSGVVVVSATAEDVALWYWRTMRRPGGMVLCAPKSEFPTAMCARLAKDKNPRTIMARLRW</sequence>
<evidence type="ECO:0000313" key="1">
    <source>
        <dbReference type="EMBL" id="KAJ3497337.1"/>
    </source>
</evidence>
<dbReference type="EMBL" id="JANAKD010000118">
    <property type="protein sequence ID" value="KAJ3497337.1"/>
    <property type="molecule type" value="Genomic_DNA"/>
</dbReference>
<comment type="caution">
    <text evidence="1">The sequence shown here is derived from an EMBL/GenBank/DDBJ whole genome shotgun (WGS) entry which is preliminary data.</text>
</comment>
<dbReference type="Proteomes" id="UP001148737">
    <property type="component" value="Unassembled WGS sequence"/>
</dbReference>
<protein>
    <submittedName>
        <fullName evidence="1">Uncharacterized protein</fullName>
    </submittedName>
</protein>
<keyword evidence="2" id="KW-1185">Reference proteome</keyword>
<reference evidence="1" key="1">
    <citation type="submission" date="2022-07" db="EMBL/GenBank/DDBJ databases">
        <title>Genome Sequence of Lecanicillium saksenae.</title>
        <authorList>
            <person name="Buettner E."/>
        </authorList>
    </citation>
    <scope>NUCLEOTIDE SEQUENCE</scope>
    <source>
        <strain evidence="1">VT-O1</strain>
    </source>
</reference>
<organism evidence="1 2">
    <name type="scientific">Lecanicillium saksenae</name>
    <dbReference type="NCBI Taxonomy" id="468837"/>
    <lineage>
        <taxon>Eukaryota</taxon>
        <taxon>Fungi</taxon>
        <taxon>Dikarya</taxon>
        <taxon>Ascomycota</taxon>
        <taxon>Pezizomycotina</taxon>
        <taxon>Sordariomycetes</taxon>
        <taxon>Hypocreomycetidae</taxon>
        <taxon>Hypocreales</taxon>
        <taxon>Cordycipitaceae</taxon>
        <taxon>Lecanicillium</taxon>
    </lineage>
</organism>
<proteinExistence type="predicted"/>